<dbReference type="Proteomes" id="UP000619260">
    <property type="component" value="Unassembled WGS sequence"/>
</dbReference>
<evidence type="ECO:0000313" key="1">
    <source>
        <dbReference type="EMBL" id="GIJ45704.1"/>
    </source>
</evidence>
<proteinExistence type="predicted"/>
<gene>
    <name evidence="1" type="ORF">Val02_25900</name>
</gene>
<accession>A0A8J3YI39</accession>
<comment type="caution">
    <text evidence="1">The sequence shown here is derived from an EMBL/GenBank/DDBJ whole genome shotgun (WGS) entry which is preliminary data.</text>
</comment>
<protein>
    <recommendedName>
        <fullName evidence="3">DinB family protein</fullName>
    </recommendedName>
</protein>
<reference evidence="1" key="1">
    <citation type="submission" date="2021-01" db="EMBL/GenBank/DDBJ databases">
        <title>Whole genome shotgun sequence of Virgisporangium aliadipatigenens NBRC 105644.</title>
        <authorList>
            <person name="Komaki H."/>
            <person name="Tamura T."/>
        </authorList>
    </citation>
    <scope>NUCLEOTIDE SEQUENCE</scope>
    <source>
        <strain evidence="1">NBRC 105644</strain>
    </source>
</reference>
<dbReference type="RefSeq" id="WP_203899259.1">
    <property type="nucleotide sequence ID" value="NZ_BOPF01000008.1"/>
</dbReference>
<name>A0A8J3YI39_9ACTN</name>
<evidence type="ECO:0008006" key="3">
    <source>
        <dbReference type="Google" id="ProtNLM"/>
    </source>
</evidence>
<evidence type="ECO:0000313" key="2">
    <source>
        <dbReference type="Proteomes" id="UP000619260"/>
    </source>
</evidence>
<organism evidence="1 2">
    <name type="scientific">Virgisporangium aliadipatigenens</name>
    <dbReference type="NCBI Taxonomy" id="741659"/>
    <lineage>
        <taxon>Bacteria</taxon>
        <taxon>Bacillati</taxon>
        <taxon>Actinomycetota</taxon>
        <taxon>Actinomycetes</taxon>
        <taxon>Micromonosporales</taxon>
        <taxon>Micromonosporaceae</taxon>
        <taxon>Virgisporangium</taxon>
    </lineage>
</organism>
<keyword evidence="2" id="KW-1185">Reference proteome</keyword>
<dbReference type="AlphaFoldDB" id="A0A8J3YI39"/>
<sequence length="214" mass="23310">MARVYLEVGKKKVFACALEWPGWARSGRTEELALTALDDYADRYADVCSVAGVRFPADREYVVVERVAGNATTDFGAPDRVPDADLTAVSAAEAKRASGLVRASWEVFDRIAAESPESLRKGPRGGGRDRDKMIDHVLGAEASYARKLGVRHKQPALGDSEAIEALRADIVAVLAKPSPDGAGVVPRGWPVRYAARRIAWHVLDHAWEMEDRAS</sequence>
<dbReference type="EMBL" id="BOPF01000008">
    <property type="protein sequence ID" value="GIJ45704.1"/>
    <property type="molecule type" value="Genomic_DNA"/>
</dbReference>